<dbReference type="AlphaFoldDB" id="L5JL35"/>
<proteinExistence type="predicted"/>
<dbReference type="Proteomes" id="UP000010552">
    <property type="component" value="Unassembled WGS sequence"/>
</dbReference>
<dbReference type="EMBL" id="KB031158">
    <property type="protein sequence ID" value="ELK00119.1"/>
    <property type="molecule type" value="Genomic_DNA"/>
</dbReference>
<feature type="region of interest" description="Disordered" evidence="1">
    <location>
        <begin position="1"/>
        <end position="35"/>
    </location>
</feature>
<sequence>MSSSQGRFPRPFPLESTHSGCGHSTPAPLPAAAPGLPPPRLFCWRLALDPLQDLGQAGENREERQRPQLPEYGNRPSQAKSSALSPQDLPPKARSGIAPSTLPPPPRAQSHAHPYPGERRAPQDRSAIFLPPWPTLYVPLQPSALLSLSDSSPASNLLLNPQRLPDQTSHSPSSFPHRLR</sequence>
<name>L5JL35_PTEAL</name>
<feature type="compositionally biased region" description="Polar residues" evidence="1">
    <location>
        <begin position="165"/>
        <end position="174"/>
    </location>
</feature>
<feature type="compositionally biased region" description="Polar residues" evidence="1">
    <location>
        <begin position="75"/>
        <end position="85"/>
    </location>
</feature>
<feature type="region of interest" description="Disordered" evidence="1">
    <location>
        <begin position="146"/>
        <end position="180"/>
    </location>
</feature>
<evidence type="ECO:0000313" key="2">
    <source>
        <dbReference type="EMBL" id="ELK00119.1"/>
    </source>
</evidence>
<accession>L5JL35</accession>
<organism evidence="2 3">
    <name type="scientific">Pteropus alecto</name>
    <name type="common">Black flying fox</name>
    <dbReference type="NCBI Taxonomy" id="9402"/>
    <lineage>
        <taxon>Eukaryota</taxon>
        <taxon>Metazoa</taxon>
        <taxon>Chordata</taxon>
        <taxon>Craniata</taxon>
        <taxon>Vertebrata</taxon>
        <taxon>Euteleostomi</taxon>
        <taxon>Mammalia</taxon>
        <taxon>Eutheria</taxon>
        <taxon>Laurasiatheria</taxon>
        <taxon>Chiroptera</taxon>
        <taxon>Yinpterochiroptera</taxon>
        <taxon>Pteropodoidea</taxon>
        <taxon>Pteropodidae</taxon>
        <taxon>Pteropodinae</taxon>
        <taxon>Pteropus</taxon>
    </lineage>
</organism>
<protein>
    <submittedName>
        <fullName evidence="2">Uncharacterized protein</fullName>
    </submittedName>
</protein>
<reference evidence="3" key="1">
    <citation type="journal article" date="2013" name="Science">
        <title>Comparative analysis of bat genomes provides insight into the evolution of flight and immunity.</title>
        <authorList>
            <person name="Zhang G."/>
            <person name="Cowled C."/>
            <person name="Shi Z."/>
            <person name="Huang Z."/>
            <person name="Bishop-Lilly K.A."/>
            <person name="Fang X."/>
            <person name="Wynne J.W."/>
            <person name="Xiong Z."/>
            <person name="Baker M.L."/>
            <person name="Zhao W."/>
            <person name="Tachedjian M."/>
            <person name="Zhu Y."/>
            <person name="Zhou P."/>
            <person name="Jiang X."/>
            <person name="Ng J."/>
            <person name="Yang L."/>
            <person name="Wu L."/>
            <person name="Xiao J."/>
            <person name="Feng Y."/>
            <person name="Chen Y."/>
            <person name="Sun X."/>
            <person name="Zhang Y."/>
            <person name="Marsh G.A."/>
            <person name="Crameri G."/>
            <person name="Broder C.C."/>
            <person name="Frey K.G."/>
            <person name="Wang L.F."/>
            <person name="Wang J."/>
        </authorList>
    </citation>
    <scope>NUCLEOTIDE SEQUENCE [LARGE SCALE GENOMIC DNA]</scope>
</reference>
<evidence type="ECO:0000313" key="3">
    <source>
        <dbReference type="Proteomes" id="UP000010552"/>
    </source>
</evidence>
<evidence type="ECO:0000256" key="1">
    <source>
        <dbReference type="SAM" id="MobiDB-lite"/>
    </source>
</evidence>
<feature type="compositionally biased region" description="Low complexity" evidence="1">
    <location>
        <begin position="146"/>
        <end position="162"/>
    </location>
</feature>
<gene>
    <name evidence="2" type="ORF">PAL_GLEAN10025215</name>
</gene>
<dbReference type="InParanoid" id="L5JL35"/>
<feature type="region of interest" description="Disordered" evidence="1">
    <location>
        <begin position="54"/>
        <end position="126"/>
    </location>
</feature>
<keyword evidence="3" id="KW-1185">Reference proteome</keyword>